<name>A0ABD0X9H7_UMBPY</name>
<keyword evidence="1" id="KW-1133">Transmembrane helix</keyword>
<sequence length="106" mass="11830">MWTEVKNQTKIVFREGNTSEKTDPTHTWVLSSAQQSNGSQGSTAIPYPAHTEPMARGSGIIPGAIAAALFISFLLALYTVLWKCMVSPPQRLRKRVRVQERRTQVC</sequence>
<reference evidence="2 3" key="1">
    <citation type="submission" date="2024-06" db="EMBL/GenBank/DDBJ databases">
        <authorList>
            <person name="Pan Q."/>
            <person name="Wen M."/>
            <person name="Jouanno E."/>
            <person name="Zahm M."/>
            <person name="Klopp C."/>
            <person name="Cabau C."/>
            <person name="Louis A."/>
            <person name="Berthelot C."/>
            <person name="Parey E."/>
            <person name="Roest Crollius H."/>
            <person name="Montfort J."/>
            <person name="Robinson-Rechavi M."/>
            <person name="Bouchez O."/>
            <person name="Lampietro C."/>
            <person name="Lopez Roques C."/>
            <person name="Donnadieu C."/>
            <person name="Postlethwait J."/>
            <person name="Bobe J."/>
            <person name="Verreycken H."/>
            <person name="Guiguen Y."/>
        </authorList>
    </citation>
    <scope>NUCLEOTIDE SEQUENCE [LARGE SCALE GENOMIC DNA]</scope>
    <source>
        <strain evidence="2">Up_M1</strain>
        <tissue evidence="2">Testis</tissue>
    </source>
</reference>
<evidence type="ECO:0000313" key="2">
    <source>
        <dbReference type="EMBL" id="KAL0979151.1"/>
    </source>
</evidence>
<protein>
    <submittedName>
        <fullName evidence="2">Uncharacterized protein</fullName>
    </submittedName>
</protein>
<keyword evidence="1" id="KW-0472">Membrane</keyword>
<keyword evidence="1" id="KW-0812">Transmembrane</keyword>
<evidence type="ECO:0000256" key="1">
    <source>
        <dbReference type="SAM" id="Phobius"/>
    </source>
</evidence>
<organism evidence="2 3">
    <name type="scientific">Umbra pygmaea</name>
    <name type="common">Eastern mudminnow</name>
    <dbReference type="NCBI Taxonomy" id="75934"/>
    <lineage>
        <taxon>Eukaryota</taxon>
        <taxon>Metazoa</taxon>
        <taxon>Chordata</taxon>
        <taxon>Craniata</taxon>
        <taxon>Vertebrata</taxon>
        <taxon>Euteleostomi</taxon>
        <taxon>Actinopterygii</taxon>
        <taxon>Neopterygii</taxon>
        <taxon>Teleostei</taxon>
        <taxon>Protacanthopterygii</taxon>
        <taxon>Esociformes</taxon>
        <taxon>Umbridae</taxon>
        <taxon>Umbra</taxon>
    </lineage>
</organism>
<feature type="transmembrane region" description="Helical" evidence="1">
    <location>
        <begin position="60"/>
        <end position="85"/>
    </location>
</feature>
<proteinExistence type="predicted"/>
<accession>A0ABD0X9H7</accession>
<dbReference type="EMBL" id="JAGEUA010000005">
    <property type="protein sequence ID" value="KAL0979151.1"/>
    <property type="molecule type" value="Genomic_DNA"/>
</dbReference>
<dbReference type="AlphaFoldDB" id="A0ABD0X9H7"/>
<gene>
    <name evidence="2" type="ORF">UPYG_G00181380</name>
</gene>
<dbReference type="Proteomes" id="UP001557470">
    <property type="component" value="Unassembled WGS sequence"/>
</dbReference>
<keyword evidence="3" id="KW-1185">Reference proteome</keyword>
<evidence type="ECO:0000313" key="3">
    <source>
        <dbReference type="Proteomes" id="UP001557470"/>
    </source>
</evidence>
<comment type="caution">
    <text evidence="2">The sequence shown here is derived from an EMBL/GenBank/DDBJ whole genome shotgun (WGS) entry which is preliminary data.</text>
</comment>